<name>A0AAD7ES76_9AGAR</name>
<evidence type="ECO:0000313" key="2">
    <source>
        <dbReference type="Proteomes" id="UP001218218"/>
    </source>
</evidence>
<gene>
    <name evidence="1" type="ORF">DFH08DRAFT_869405</name>
</gene>
<dbReference type="Proteomes" id="UP001218218">
    <property type="component" value="Unassembled WGS sequence"/>
</dbReference>
<dbReference type="EMBL" id="JARIHO010000020">
    <property type="protein sequence ID" value="KAJ7346813.1"/>
    <property type="molecule type" value="Genomic_DNA"/>
</dbReference>
<keyword evidence="2" id="KW-1185">Reference proteome</keyword>
<organism evidence="1 2">
    <name type="scientific">Mycena albidolilacea</name>
    <dbReference type="NCBI Taxonomy" id="1033008"/>
    <lineage>
        <taxon>Eukaryota</taxon>
        <taxon>Fungi</taxon>
        <taxon>Dikarya</taxon>
        <taxon>Basidiomycota</taxon>
        <taxon>Agaricomycotina</taxon>
        <taxon>Agaricomycetes</taxon>
        <taxon>Agaricomycetidae</taxon>
        <taxon>Agaricales</taxon>
        <taxon>Marasmiineae</taxon>
        <taxon>Mycenaceae</taxon>
        <taxon>Mycena</taxon>
    </lineage>
</organism>
<dbReference type="AlphaFoldDB" id="A0AAD7ES76"/>
<accession>A0AAD7ES76</accession>
<protein>
    <submittedName>
        <fullName evidence="1">Uncharacterized protein</fullName>
    </submittedName>
</protein>
<comment type="caution">
    <text evidence="1">The sequence shown here is derived from an EMBL/GenBank/DDBJ whole genome shotgun (WGS) entry which is preliminary data.</text>
</comment>
<sequence length="444" mass="49149">MNATQPVDDPPRVESEMSQHQRNLVDLCLEEGQYEQAIDVLGQLRAPHLKPSAAHVRQLLFMALYDRPPDKHLELSSSPSKKPKKSHLLPSPAAALASQQLLVSFANTNSPAAVIRALRPSDVEPEDDNECFVATESLCISRCKNCWQILAQGFLDHNQLMFSSPKGKGKRTSLSVDLESQAAVGETAWPVLGWLLLIFERDEQENPILPRHSPLLLEQLGSPSRRDIDAPLAIVMHCLQQPDQRRRVMGSRLMNLLIHLSSTTHLDFPILVVSVFNRLSASSMDVISSLMSNLSPSPAVFKFKIALYQKYFNDTDAVKIAARPRPQARAQPKGSPVKVRELAQPVSLVNKYRAPGSAEILRLMEAKTSESSAASPLRLKFELLVSYNAYQTDAATTDRDPEWPNLQRNGTMAKTLDSTFGSKGAAVGEGAAYRNLLETILNVY</sequence>
<proteinExistence type="predicted"/>
<reference evidence="1" key="1">
    <citation type="submission" date="2023-03" db="EMBL/GenBank/DDBJ databases">
        <title>Massive genome expansion in bonnet fungi (Mycena s.s.) driven by repeated elements and novel gene families across ecological guilds.</title>
        <authorList>
            <consortium name="Lawrence Berkeley National Laboratory"/>
            <person name="Harder C.B."/>
            <person name="Miyauchi S."/>
            <person name="Viragh M."/>
            <person name="Kuo A."/>
            <person name="Thoen E."/>
            <person name="Andreopoulos B."/>
            <person name="Lu D."/>
            <person name="Skrede I."/>
            <person name="Drula E."/>
            <person name="Henrissat B."/>
            <person name="Morin E."/>
            <person name="Kohler A."/>
            <person name="Barry K."/>
            <person name="LaButti K."/>
            <person name="Morin E."/>
            <person name="Salamov A."/>
            <person name="Lipzen A."/>
            <person name="Mereny Z."/>
            <person name="Hegedus B."/>
            <person name="Baldrian P."/>
            <person name="Stursova M."/>
            <person name="Weitz H."/>
            <person name="Taylor A."/>
            <person name="Grigoriev I.V."/>
            <person name="Nagy L.G."/>
            <person name="Martin F."/>
            <person name="Kauserud H."/>
        </authorList>
    </citation>
    <scope>NUCLEOTIDE SEQUENCE</scope>
    <source>
        <strain evidence="1">CBHHK002</strain>
    </source>
</reference>
<evidence type="ECO:0000313" key="1">
    <source>
        <dbReference type="EMBL" id="KAJ7346813.1"/>
    </source>
</evidence>